<gene>
    <name evidence="3" type="ORF">D3868_26945</name>
    <name evidence="2" type="ORF">SIM66_01725</name>
</gene>
<feature type="domain" description="Phage tail collar" evidence="1">
    <location>
        <begin position="681"/>
        <end position="736"/>
    </location>
</feature>
<geneLocation type="plasmid" evidence="3 4">
    <name>p3</name>
</geneLocation>
<dbReference type="GeneID" id="79396035"/>
<evidence type="ECO:0000313" key="2">
    <source>
        <dbReference type="EMBL" id="MDX5949929.1"/>
    </source>
</evidence>
<organism evidence="3 4">
    <name type="scientific">Azospirillum brasilense</name>
    <dbReference type="NCBI Taxonomy" id="192"/>
    <lineage>
        <taxon>Bacteria</taxon>
        <taxon>Pseudomonadati</taxon>
        <taxon>Pseudomonadota</taxon>
        <taxon>Alphaproteobacteria</taxon>
        <taxon>Rhodospirillales</taxon>
        <taxon>Azospirillaceae</taxon>
        <taxon>Azospirillum</taxon>
    </lineage>
</organism>
<evidence type="ECO:0000313" key="3">
    <source>
        <dbReference type="EMBL" id="QCO12673.1"/>
    </source>
</evidence>
<dbReference type="SUPFAM" id="SSF88874">
    <property type="entry name" value="Receptor-binding domain of short tail fibre protein gp12"/>
    <property type="match status" value="1"/>
</dbReference>
<dbReference type="Proteomes" id="UP000298774">
    <property type="component" value="Plasmid p3"/>
</dbReference>
<evidence type="ECO:0000259" key="1">
    <source>
        <dbReference type="Pfam" id="PF07484"/>
    </source>
</evidence>
<dbReference type="RefSeq" id="WP_079285749.1">
    <property type="nucleotide sequence ID" value="NZ_CP032342.1"/>
</dbReference>
<evidence type="ECO:0000313" key="4">
    <source>
        <dbReference type="Proteomes" id="UP000298774"/>
    </source>
</evidence>
<evidence type="ECO:0000313" key="5">
    <source>
        <dbReference type="Proteomes" id="UP001277471"/>
    </source>
</evidence>
<protein>
    <submittedName>
        <fullName evidence="2">Phage tail protein</fullName>
    </submittedName>
    <submittedName>
        <fullName evidence="3">Tail fiber protein</fullName>
    </submittedName>
</protein>
<dbReference type="Proteomes" id="UP001277471">
    <property type="component" value="Unassembled WGS sequence"/>
</dbReference>
<accession>A0A4D8QVN5</accession>
<dbReference type="InterPro" id="IPR011083">
    <property type="entry name" value="Phage_tail_collar_dom"/>
</dbReference>
<name>A0A4D8QVN5_AZOBR</name>
<dbReference type="EMBL" id="CP032342">
    <property type="protein sequence ID" value="QCO12673.1"/>
    <property type="molecule type" value="Genomic_DNA"/>
</dbReference>
<keyword evidence="3" id="KW-0614">Plasmid</keyword>
<dbReference type="Gene3D" id="3.90.1340.10">
    <property type="entry name" value="Phage tail collar domain"/>
    <property type="match status" value="1"/>
</dbReference>
<dbReference type="InterPro" id="IPR037053">
    <property type="entry name" value="Phage_tail_collar_dom_sf"/>
</dbReference>
<reference evidence="3 4" key="1">
    <citation type="submission" date="2018-09" db="EMBL/GenBank/DDBJ databases">
        <title>Whole genome based analysis of evolution and adaptive divergence in Indian and Brazilian strains of Azospirillum brasilense.</title>
        <authorList>
            <person name="Singh C."/>
            <person name="Tripathi A.K."/>
        </authorList>
    </citation>
    <scope>NUCLEOTIDE SEQUENCE [LARGE SCALE GENOMIC DNA]</scope>
    <source>
        <strain evidence="3 4">MTCC4038</strain>
        <plasmid evidence="3 4">p3</plasmid>
    </source>
</reference>
<sequence length="795" mass="80084">MSWYKVGRVAVTNGSTTVLGSNTRWSGKLKAGDVFTLDGGRLYEIVSFEDDRLTLATPFAGTSGGALPYGIIQNFTASITADLAARTSNMIQLYEAAVAAPQEALSSSQAARHSEEAAAEHAEAAAASAAQAAVNVQQAVQVETTRAQAAEQALAAQKADKAALGSAAARNAPAGGNAASGEVVLGSDSRLSDARTPTAHSVTAHSDWPAAVSVTELGCLDGVTGPIQAQINGKAAVGTTAGSAAGTAAAGTAATAARSDHVHPMQTSVSGNAGTATKLASAVTINNVPFDGSAGITINAVDSTARIATSEKGAANGVTPLGSDGKVPASYLPSYVDDVLEFSATGNFPASGETGKIYVATGTNKTYRWSGSGYVEISASPGSTDAVPEGAANLYFTTARAAAAAPVKTVAGKSGDVTLSKADVGLGSVDNTADSAKAVASAAKLTAARTINLTGGVTGSVTTDLSGAVSINATVTQDANNRFVTDAEKATWNGKATVGSVTPSAPGTAAVGTSGQAARADHVHPAQTSVSGNAGTASKLATARTISLTGGATGSMSFDGSANASIAVTVDASKHSHPFPFHVLIDPGLGLEVDASHVGYSSSGWDPDDLRYAVGALNTYDAGCRPNGIGVTGLVPVLVDMQMGIGRLDDLQTSDTTSLVRAINELKAALAGGGGGGVPPGTMMMYAGATFIPSGWLECDGSYVEQGDYPDLFNAIYDVWGPLDGTAFKLPDMRGLLAIGAGERPQDGYGVDWRQYGHVSTGDYTTQTKWTSNMISFPVEDSSVTAIGMKYIIKT</sequence>
<dbReference type="AlphaFoldDB" id="A0A4D8QVN5"/>
<keyword evidence="5" id="KW-1185">Reference proteome</keyword>
<proteinExistence type="predicted"/>
<dbReference type="EMBL" id="JAWXYC010000001">
    <property type="protein sequence ID" value="MDX5949929.1"/>
    <property type="molecule type" value="Genomic_DNA"/>
</dbReference>
<dbReference type="Pfam" id="PF07484">
    <property type="entry name" value="Collar"/>
    <property type="match status" value="1"/>
</dbReference>
<reference evidence="2 5" key="2">
    <citation type="submission" date="2023-11" db="EMBL/GenBank/DDBJ databases">
        <title>MicrobeMod: A computational toolkit for identifying prokaryotic methylation and restriction-modification with nanopore sequencing.</title>
        <authorList>
            <person name="Crits-Christoph A."/>
            <person name="Kang S.C."/>
            <person name="Lee H."/>
            <person name="Ostrov N."/>
        </authorList>
    </citation>
    <scope>NUCLEOTIDE SEQUENCE [LARGE SCALE GENOMIC DNA]</scope>
    <source>
        <strain evidence="2 5">ATCC 29145</strain>
    </source>
</reference>